<dbReference type="AlphaFoldDB" id="A0AAE5C3V6"/>
<organism evidence="1 2">
    <name type="scientific">Rhizobium ruizarguesonis</name>
    <dbReference type="NCBI Taxonomy" id="2081791"/>
    <lineage>
        <taxon>Bacteria</taxon>
        <taxon>Pseudomonadati</taxon>
        <taxon>Pseudomonadota</taxon>
        <taxon>Alphaproteobacteria</taxon>
        <taxon>Hyphomicrobiales</taxon>
        <taxon>Rhizobiaceae</taxon>
        <taxon>Rhizobium/Agrobacterium group</taxon>
        <taxon>Rhizobium</taxon>
    </lineage>
</organism>
<proteinExistence type="predicted"/>
<comment type="caution">
    <text evidence="1">The sequence shown here is derived from an EMBL/GenBank/DDBJ whole genome shotgun (WGS) entry which is preliminary data.</text>
</comment>
<dbReference type="Proteomes" id="UP000661163">
    <property type="component" value="Unassembled WGS sequence"/>
</dbReference>
<evidence type="ECO:0000313" key="2">
    <source>
        <dbReference type="Proteomes" id="UP000661163"/>
    </source>
</evidence>
<accession>A0AAE5C3V6</accession>
<sequence length="163" mass="18124">MTFAPIAVITLRGYVTATALDTSSIFMKYIPLDVGISIRASASDLRSFSWRTGQRVEASFYVDDPEHLLRITFDGPCIVRIVDEFPLSTEHEDDPAEGLISEHFAYRVEGATFYTSQSETWKTVVSIQVGPTCHYRFITGNTCMDVVTPAKPVFTVIATETEA</sequence>
<reference evidence="1 2" key="1">
    <citation type="submission" date="2019-12" db="EMBL/GenBank/DDBJ databases">
        <title>Rhizobium genotypes associated with high levels of biological nitrogen fixation by grain legumes in a temperate-maritime cropping system.</title>
        <authorList>
            <person name="Maluk M."/>
            <person name="Francesc Ferrando Molina F."/>
            <person name="Lopez Del Egido L."/>
            <person name="Lafos M."/>
            <person name="Langarica-Fuentes A."/>
            <person name="Gebre Yohannes G."/>
            <person name="Young M.W."/>
            <person name="Martin P."/>
            <person name="Gantlett R."/>
            <person name="Kenicer G."/>
            <person name="Hawes C."/>
            <person name="Begg G.S."/>
            <person name="Quilliam R.S."/>
            <person name="Squire G.R."/>
            <person name="Poole P.S."/>
            <person name="Young P.W."/>
            <person name="Iannetta P.M."/>
            <person name="James E.K."/>
        </authorList>
    </citation>
    <scope>NUCLEOTIDE SEQUENCE [LARGE SCALE GENOMIC DNA]</scope>
    <source>
        <strain evidence="1 2">JHI985</strain>
    </source>
</reference>
<dbReference type="EMBL" id="WUFC01000015">
    <property type="protein sequence ID" value="NEI49751.1"/>
    <property type="molecule type" value="Genomic_DNA"/>
</dbReference>
<protein>
    <submittedName>
        <fullName evidence="1">Uncharacterized protein</fullName>
    </submittedName>
</protein>
<evidence type="ECO:0000313" key="1">
    <source>
        <dbReference type="EMBL" id="NEI49751.1"/>
    </source>
</evidence>
<gene>
    <name evidence="1" type="ORF">GR217_18835</name>
</gene>
<name>A0AAE5C3V6_9HYPH</name>